<dbReference type="Proteomes" id="UP000016511">
    <property type="component" value="Unassembled WGS sequence"/>
</dbReference>
<dbReference type="EMBL" id="AWSJ01000341">
    <property type="protein sequence ID" value="ERI05914.1"/>
    <property type="molecule type" value="Genomic_DNA"/>
</dbReference>
<dbReference type="AlphaFoldDB" id="U1WBK1"/>
<gene>
    <name evidence="1" type="ORF">HMPREF0083_05476</name>
</gene>
<protein>
    <submittedName>
        <fullName evidence="1">Uncharacterized protein</fullName>
    </submittedName>
</protein>
<dbReference type="STRING" id="649747.HMPREF0083_05476"/>
<name>U1WBK1_ANEAE</name>
<evidence type="ECO:0000313" key="2">
    <source>
        <dbReference type="Proteomes" id="UP000016511"/>
    </source>
</evidence>
<reference evidence="1 2" key="1">
    <citation type="submission" date="2013-08" db="EMBL/GenBank/DDBJ databases">
        <authorList>
            <person name="Weinstock G."/>
            <person name="Sodergren E."/>
            <person name="Wylie T."/>
            <person name="Fulton L."/>
            <person name="Fulton R."/>
            <person name="Fronick C."/>
            <person name="O'Laughlin M."/>
            <person name="Godfrey J."/>
            <person name="Miner T."/>
            <person name="Herter B."/>
            <person name="Appelbaum E."/>
            <person name="Cordes M."/>
            <person name="Lek S."/>
            <person name="Wollam A."/>
            <person name="Pepin K.H."/>
            <person name="Palsikar V.B."/>
            <person name="Mitreva M."/>
            <person name="Wilson R.K."/>
        </authorList>
    </citation>
    <scope>NUCLEOTIDE SEQUENCE [LARGE SCALE GENOMIC DNA]</scope>
    <source>
        <strain evidence="1 2">ATCC 12856</strain>
    </source>
</reference>
<keyword evidence="2" id="KW-1185">Reference proteome</keyword>
<accession>U1WBK1</accession>
<proteinExistence type="predicted"/>
<comment type="caution">
    <text evidence="1">The sequence shown here is derived from an EMBL/GenBank/DDBJ whole genome shotgun (WGS) entry which is preliminary data.</text>
</comment>
<evidence type="ECO:0000313" key="1">
    <source>
        <dbReference type="EMBL" id="ERI05914.1"/>
    </source>
</evidence>
<dbReference type="HOGENOM" id="CLU_3131694_0_0_9"/>
<sequence>MLDIHCIQCISKENLWHIKCIIHSIVYYYRSPIIFPCNAYANTIFVNAS</sequence>
<organism evidence="1 2">
    <name type="scientific">Aneurinibacillus aneurinilyticus ATCC 12856</name>
    <dbReference type="NCBI Taxonomy" id="649747"/>
    <lineage>
        <taxon>Bacteria</taxon>
        <taxon>Bacillati</taxon>
        <taxon>Bacillota</taxon>
        <taxon>Bacilli</taxon>
        <taxon>Bacillales</taxon>
        <taxon>Paenibacillaceae</taxon>
        <taxon>Aneurinibacillus group</taxon>
        <taxon>Aneurinibacillus</taxon>
    </lineage>
</organism>